<reference evidence="3" key="1">
    <citation type="submission" date="2017-10" db="EMBL/GenBank/DDBJ databases">
        <title>Campylobacter species from seals.</title>
        <authorList>
            <person name="Gilbert M.J."/>
            <person name="Zomer A.L."/>
            <person name="Timmerman A.J."/>
            <person name="Duim B."/>
            <person name="Wagenaar J.A."/>
        </authorList>
    </citation>
    <scope>NUCLEOTIDE SEQUENCE [LARGE SCALE GENOMIC DNA]</scope>
    <source>
        <strain evidence="3">17S00004-5</strain>
    </source>
</reference>
<protein>
    <submittedName>
        <fullName evidence="2">Phage head morphogenesis protein</fullName>
    </submittedName>
</protein>
<evidence type="ECO:0000313" key="3">
    <source>
        <dbReference type="Proteomes" id="UP000240535"/>
    </source>
</evidence>
<organism evidence="2 3">
    <name type="scientific">Campylobacter blaseri</name>
    <dbReference type="NCBI Taxonomy" id="2042961"/>
    <lineage>
        <taxon>Bacteria</taxon>
        <taxon>Pseudomonadati</taxon>
        <taxon>Campylobacterota</taxon>
        <taxon>Epsilonproteobacteria</taxon>
        <taxon>Campylobacterales</taxon>
        <taxon>Campylobacteraceae</taxon>
        <taxon>Campylobacter</taxon>
    </lineage>
</organism>
<dbReference type="Proteomes" id="UP000240535">
    <property type="component" value="Unassembled WGS sequence"/>
</dbReference>
<evidence type="ECO:0000313" key="2">
    <source>
        <dbReference type="EMBL" id="PSM52360.1"/>
    </source>
</evidence>
<dbReference type="Pfam" id="PF04233">
    <property type="entry name" value="Phage_Mu_F"/>
    <property type="match status" value="1"/>
</dbReference>
<name>A0A2P8R1J2_9BACT</name>
<dbReference type="OrthoDB" id="9813502at2"/>
<feature type="domain" description="Phage head morphogenesis" evidence="1">
    <location>
        <begin position="30"/>
        <end position="106"/>
    </location>
</feature>
<evidence type="ECO:0000259" key="1">
    <source>
        <dbReference type="Pfam" id="PF04233"/>
    </source>
</evidence>
<comment type="caution">
    <text evidence="2">The sequence shown here is derived from an EMBL/GenBank/DDBJ whole genome shotgun (WGS) entry which is preliminary data.</text>
</comment>
<dbReference type="InterPro" id="IPR006528">
    <property type="entry name" value="Phage_head_morphogenesis_dom"/>
</dbReference>
<dbReference type="EMBL" id="PDHH01000003">
    <property type="protein sequence ID" value="PSM52360.1"/>
    <property type="molecule type" value="Genomic_DNA"/>
</dbReference>
<gene>
    <name evidence="2" type="ORF">CQ405_04740</name>
</gene>
<proteinExistence type="predicted"/>
<keyword evidence="3" id="KW-1185">Reference proteome</keyword>
<accession>A0A2P8R1J2</accession>
<dbReference type="AlphaFoldDB" id="A0A2P8R1J2"/>
<dbReference type="NCBIfam" id="TIGR01641">
    <property type="entry name" value="phageSPP1_gp7"/>
    <property type="match status" value="1"/>
</dbReference>
<sequence>MNPTLKKKGWFGKTKVVKRETGEEKEIYVGSRRLKTIYNTNMRTIYAKSRYTGQMLSSATHFRYTAVMDNLTRAKHRGMHNLVLPKTDPFWDTNYPPNGWNCRCQVEAITLSEAKRRGLKVREDSNGINGIADIDFAYNPGKTDKLDEILAKKKDRFKLNTKLTSKEVNAILKDLGNFTKQKDLYVWKKGLNDMVDEVIVKNNQKTPLNVVQVGLLSKFISETASKLLNKEVKSGGMILTKKELSHARPQRKEAYNHAFRVEEMKEIVDVLNDENRAYVDLRDKHKNIVFIFEDKKDKTKLNLIPIEISKFHKKFKMKNYVITLDKADKEDIFGFIKGKKIQKIKQ</sequence>